<dbReference type="AlphaFoldDB" id="A0A6J4VT19"/>
<dbReference type="FunFam" id="1.10.10.10:FF:000018">
    <property type="entry name" value="DNA-binding response regulator ResD"/>
    <property type="match status" value="1"/>
</dbReference>
<evidence type="ECO:0000256" key="6">
    <source>
        <dbReference type="ARBA" id="ARBA00023163"/>
    </source>
</evidence>
<dbReference type="GO" id="GO:0000976">
    <property type="term" value="F:transcription cis-regulatory region binding"/>
    <property type="evidence" value="ECO:0007669"/>
    <property type="project" value="TreeGrafter"/>
</dbReference>
<dbReference type="Pfam" id="PF00486">
    <property type="entry name" value="Trans_reg_C"/>
    <property type="match status" value="1"/>
</dbReference>
<dbReference type="Gene3D" id="1.10.10.10">
    <property type="entry name" value="Winged helix-like DNA-binding domain superfamily/Winged helix DNA-binding domain"/>
    <property type="match status" value="1"/>
</dbReference>
<dbReference type="Pfam" id="PF00072">
    <property type="entry name" value="Response_reg"/>
    <property type="match status" value="1"/>
</dbReference>
<dbReference type="InterPro" id="IPR001789">
    <property type="entry name" value="Sig_transdc_resp-reg_receiver"/>
</dbReference>
<dbReference type="Gene3D" id="3.40.50.2300">
    <property type="match status" value="1"/>
</dbReference>
<feature type="domain" description="Response regulatory" evidence="10">
    <location>
        <begin position="6"/>
        <end position="119"/>
    </location>
</feature>
<dbReference type="PANTHER" id="PTHR48111">
    <property type="entry name" value="REGULATOR OF RPOS"/>
    <property type="match status" value="1"/>
</dbReference>
<proteinExistence type="predicted"/>
<evidence type="ECO:0000256" key="4">
    <source>
        <dbReference type="ARBA" id="ARBA00023015"/>
    </source>
</evidence>
<evidence type="ECO:0000256" key="2">
    <source>
        <dbReference type="ARBA" id="ARBA00022553"/>
    </source>
</evidence>
<organism evidence="12">
    <name type="scientific">uncultured Thermomicrobiales bacterium</name>
    <dbReference type="NCBI Taxonomy" id="1645740"/>
    <lineage>
        <taxon>Bacteria</taxon>
        <taxon>Pseudomonadati</taxon>
        <taxon>Thermomicrobiota</taxon>
        <taxon>Thermomicrobia</taxon>
        <taxon>Thermomicrobiales</taxon>
        <taxon>environmental samples</taxon>
    </lineage>
</organism>
<dbReference type="Gene3D" id="6.10.250.690">
    <property type="match status" value="1"/>
</dbReference>
<keyword evidence="3" id="KW-0902">Two-component regulatory system</keyword>
<dbReference type="GO" id="GO:0006355">
    <property type="term" value="P:regulation of DNA-templated transcription"/>
    <property type="evidence" value="ECO:0007669"/>
    <property type="project" value="InterPro"/>
</dbReference>
<dbReference type="SUPFAM" id="SSF52172">
    <property type="entry name" value="CheY-like"/>
    <property type="match status" value="1"/>
</dbReference>
<evidence type="ECO:0000256" key="5">
    <source>
        <dbReference type="ARBA" id="ARBA00023125"/>
    </source>
</evidence>
<comment type="function">
    <text evidence="7">This protein is a positive regulator for the phosphate regulon. Transcription of this operon is positively regulated by PhoB and PhoR when phosphate is limited.</text>
</comment>
<dbReference type="InterPro" id="IPR036388">
    <property type="entry name" value="WH-like_DNA-bd_sf"/>
</dbReference>
<dbReference type="SMART" id="SM00448">
    <property type="entry name" value="REC"/>
    <property type="match status" value="1"/>
</dbReference>
<keyword evidence="2 8" id="KW-0597">Phosphoprotein</keyword>
<protein>
    <recommendedName>
        <fullName evidence="1">Phosphate regulon transcriptional regulatory protein PhoB</fullName>
    </recommendedName>
</protein>
<evidence type="ECO:0000259" key="10">
    <source>
        <dbReference type="PROSITE" id="PS50110"/>
    </source>
</evidence>
<reference evidence="12" key="1">
    <citation type="submission" date="2020-02" db="EMBL/GenBank/DDBJ databases">
        <authorList>
            <person name="Meier V. D."/>
        </authorList>
    </citation>
    <scope>NUCLEOTIDE SEQUENCE</scope>
    <source>
        <strain evidence="12">AVDCRST_MAG18</strain>
    </source>
</reference>
<keyword evidence="5 9" id="KW-0238">DNA-binding</keyword>
<feature type="DNA-binding region" description="OmpR/PhoB-type" evidence="9">
    <location>
        <begin position="130"/>
        <end position="227"/>
    </location>
</feature>
<feature type="domain" description="OmpR/PhoB-type" evidence="11">
    <location>
        <begin position="130"/>
        <end position="227"/>
    </location>
</feature>
<dbReference type="PROSITE" id="PS50110">
    <property type="entry name" value="RESPONSE_REGULATORY"/>
    <property type="match status" value="1"/>
</dbReference>
<dbReference type="SMART" id="SM00862">
    <property type="entry name" value="Trans_reg_C"/>
    <property type="match status" value="1"/>
</dbReference>
<dbReference type="EMBL" id="CADCWN010000351">
    <property type="protein sequence ID" value="CAA9588507.1"/>
    <property type="molecule type" value="Genomic_DNA"/>
</dbReference>
<evidence type="ECO:0000256" key="3">
    <source>
        <dbReference type="ARBA" id="ARBA00023012"/>
    </source>
</evidence>
<evidence type="ECO:0000256" key="7">
    <source>
        <dbReference type="ARBA" id="ARBA00024735"/>
    </source>
</evidence>
<gene>
    <name evidence="12" type="ORF">AVDCRST_MAG18-4384</name>
</gene>
<dbReference type="InterPro" id="IPR011006">
    <property type="entry name" value="CheY-like_superfamily"/>
</dbReference>
<sequence length="230" mass="25867">MGGRPTVLVVDDEEDIVVLMRDFLEADGYGVLVAHDGAEALAIIASTPPDCVLLDVMMPGQSGFDVVRKVRETSDVPILFLSARQEDSDKIRGLGLGADDYIVKSATPAEIVARVRAVLRRYRRGEAPPAVLLDFGRLVLDLRAREVRVAGRPVPCTAREFDLLQLLAEHPRQVFTREQLFERFWDGYGDSHTLTVHVGRLREKIEEEPARPRYIVTVWGVGYRFEGERR</sequence>
<dbReference type="GO" id="GO:0000156">
    <property type="term" value="F:phosphorelay response regulator activity"/>
    <property type="evidence" value="ECO:0007669"/>
    <property type="project" value="TreeGrafter"/>
</dbReference>
<dbReference type="GO" id="GO:0005829">
    <property type="term" value="C:cytosol"/>
    <property type="evidence" value="ECO:0007669"/>
    <property type="project" value="TreeGrafter"/>
</dbReference>
<keyword evidence="4" id="KW-0805">Transcription regulation</keyword>
<evidence type="ECO:0000259" key="11">
    <source>
        <dbReference type="PROSITE" id="PS51755"/>
    </source>
</evidence>
<evidence type="ECO:0000256" key="8">
    <source>
        <dbReference type="PROSITE-ProRule" id="PRU00169"/>
    </source>
</evidence>
<evidence type="ECO:0000256" key="9">
    <source>
        <dbReference type="PROSITE-ProRule" id="PRU01091"/>
    </source>
</evidence>
<dbReference type="GO" id="GO:0032993">
    <property type="term" value="C:protein-DNA complex"/>
    <property type="evidence" value="ECO:0007669"/>
    <property type="project" value="TreeGrafter"/>
</dbReference>
<dbReference type="FunFam" id="3.40.50.2300:FF:000001">
    <property type="entry name" value="DNA-binding response regulator PhoB"/>
    <property type="match status" value="1"/>
</dbReference>
<dbReference type="CDD" id="cd17574">
    <property type="entry name" value="REC_OmpR"/>
    <property type="match status" value="1"/>
</dbReference>
<keyword evidence="6" id="KW-0804">Transcription</keyword>
<name>A0A6J4VT19_9BACT</name>
<feature type="modified residue" description="4-aspartylphosphate" evidence="8">
    <location>
        <position position="55"/>
    </location>
</feature>
<evidence type="ECO:0000256" key="1">
    <source>
        <dbReference type="ARBA" id="ARBA00013332"/>
    </source>
</evidence>
<dbReference type="CDD" id="cd00383">
    <property type="entry name" value="trans_reg_C"/>
    <property type="match status" value="1"/>
</dbReference>
<dbReference type="PROSITE" id="PS51755">
    <property type="entry name" value="OMPR_PHOB"/>
    <property type="match status" value="1"/>
</dbReference>
<dbReference type="PANTHER" id="PTHR48111:SF1">
    <property type="entry name" value="TWO-COMPONENT RESPONSE REGULATOR ORR33"/>
    <property type="match status" value="1"/>
</dbReference>
<dbReference type="InterPro" id="IPR039420">
    <property type="entry name" value="WalR-like"/>
</dbReference>
<evidence type="ECO:0000313" key="12">
    <source>
        <dbReference type="EMBL" id="CAA9588507.1"/>
    </source>
</evidence>
<dbReference type="InterPro" id="IPR001867">
    <property type="entry name" value="OmpR/PhoB-type_DNA-bd"/>
</dbReference>
<accession>A0A6J4VT19</accession>